<dbReference type="InterPro" id="IPR036514">
    <property type="entry name" value="SGNH_hydro_sf"/>
</dbReference>
<name>A0ABW4ZKF4_9SPHI</name>
<dbReference type="PANTHER" id="PTHR30383">
    <property type="entry name" value="THIOESTERASE 1/PROTEASE 1/LYSOPHOSPHOLIPASE L1"/>
    <property type="match status" value="1"/>
</dbReference>
<reference evidence="3" key="1">
    <citation type="journal article" date="2019" name="Int. J. Syst. Evol. Microbiol.">
        <title>The Global Catalogue of Microorganisms (GCM) 10K type strain sequencing project: providing services to taxonomists for standard genome sequencing and annotation.</title>
        <authorList>
            <consortium name="The Broad Institute Genomics Platform"/>
            <consortium name="The Broad Institute Genome Sequencing Center for Infectious Disease"/>
            <person name="Wu L."/>
            <person name="Ma J."/>
        </authorList>
    </citation>
    <scope>NUCLEOTIDE SEQUENCE [LARGE SCALE GENOMIC DNA]</scope>
    <source>
        <strain evidence="3">KCTC 42217</strain>
    </source>
</reference>
<proteinExistence type="predicted"/>
<keyword evidence="3" id="KW-1185">Reference proteome</keyword>
<accession>A0ABW4ZKF4</accession>
<dbReference type="PANTHER" id="PTHR30383:SF5">
    <property type="entry name" value="SGNH HYDROLASE-TYPE ESTERASE DOMAIN-CONTAINING PROTEIN"/>
    <property type="match status" value="1"/>
</dbReference>
<dbReference type="InterPro" id="IPR051532">
    <property type="entry name" value="Ester_Hydrolysis_Enzymes"/>
</dbReference>
<dbReference type="InterPro" id="IPR013830">
    <property type="entry name" value="SGNH_hydro"/>
</dbReference>
<sequence>MRRFILALCTVFLFTSFSPKKELKWMAIGDSITYLNDHQVNADNRITRGYMTRVVEKLPHISFKNHGHSGWTAARMAANFDNQDIEPADIYSIFFGTNDWNSAFPLGTLNDYQNNTGNTTFYGSYRTMVNKIRNLNPHAKIILITPMQRVDFVYLKNYKNNAKGSYSDRKGLYLSQYADAINTIAKSENFAVADLYFKSGMNLKEMVRFKRLKDPKTGKYKNFKYPDFIDIPFNPETDEYPYPVEAIRLTYDGLHPSDKGMAIISKMLVKVMKKY</sequence>
<evidence type="ECO:0000313" key="2">
    <source>
        <dbReference type="EMBL" id="MFD2162359.1"/>
    </source>
</evidence>
<evidence type="ECO:0000259" key="1">
    <source>
        <dbReference type="Pfam" id="PF13472"/>
    </source>
</evidence>
<dbReference type="RefSeq" id="WP_255903772.1">
    <property type="nucleotide sequence ID" value="NZ_JAFMZO010000003.1"/>
</dbReference>
<dbReference type="EMBL" id="JBHUHZ010000001">
    <property type="protein sequence ID" value="MFD2162359.1"/>
    <property type="molecule type" value="Genomic_DNA"/>
</dbReference>
<gene>
    <name evidence="2" type="ORF">ACFSJU_08135</name>
</gene>
<dbReference type="SUPFAM" id="SSF52266">
    <property type="entry name" value="SGNH hydrolase"/>
    <property type="match status" value="1"/>
</dbReference>
<dbReference type="CDD" id="cd00229">
    <property type="entry name" value="SGNH_hydrolase"/>
    <property type="match status" value="1"/>
</dbReference>
<dbReference type="Pfam" id="PF13472">
    <property type="entry name" value="Lipase_GDSL_2"/>
    <property type="match status" value="1"/>
</dbReference>
<evidence type="ECO:0000313" key="3">
    <source>
        <dbReference type="Proteomes" id="UP001597387"/>
    </source>
</evidence>
<dbReference type="Proteomes" id="UP001597387">
    <property type="component" value="Unassembled WGS sequence"/>
</dbReference>
<keyword evidence="2" id="KW-0378">Hydrolase</keyword>
<comment type="caution">
    <text evidence="2">The sequence shown here is derived from an EMBL/GenBank/DDBJ whole genome shotgun (WGS) entry which is preliminary data.</text>
</comment>
<dbReference type="GO" id="GO:0016787">
    <property type="term" value="F:hydrolase activity"/>
    <property type="evidence" value="ECO:0007669"/>
    <property type="project" value="UniProtKB-KW"/>
</dbReference>
<organism evidence="2 3">
    <name type="scientific">Paradesertivirga mongoliensis</name>
    <dbReference type="NCBI Taxonomy" id="2100740"/>
    <lineage>
        <taxon>Bacteria</taxon>
        <taxon>Pseudomonadati</taxon>
        <taxon>Bacteroidota</taxon>
        <taxon>Sphingobacteriia</taxon>
        <taxon>Sphingobacteriales</taxon>
        <taxon>Sphingobacteriaceae</taxon>
        <taxon>Paradesertivirga</taxon>
    </lineage>
</organism>
<protein>
    <submittedName>
        <fullName evidence="2">SGNH/GDSL hydrolase family protein</fullName>
    </submittedName>
</protein>
<dbReference type="Gene3D" id="3.40.50.1110">
    <property type="entry name" value="SGNH hydrolase"/>
    <property type="match status" value="1"/>
</dbReference>
<feature type="domain" description="SGNH hydrolase-type esterase" evidence="1">
    <location>
        <begin position="27"/>
        <end position="262"/>
    </location>
</feature>